<dbReference type="Proteomes" id="UP000265716">
    <property type="component" value="Unassembled WGS sequence"/>
</dbReference>
<reference evidence="5 6" key="1">
    <citation type="submission" date="2018-08" db="EMBL/GenBank/DDBJ databases">
        <title>Aphanomyces genome sequencing and annotation.</title>
        <authorList>
            <person name="Minardi D."/>
            <person name="Oidtmann B."/>
            <person name="Van Der Giezen M."/>
            <person name="Studholme D.J."/>
        </authorList>
    </citation>
    <scope>NUCLEOTIDE SEQUENCE [LARGE SCALE GENOMIC DNA]</scope>
    <source>
        <strain evidence="4 5">SA</strain>
        <strain evidence="3 6">Si</strain>
    </source>
</reference>
<gene>
    <name evidence="3" type="ORF">DYB34_012395</name>
    <name evidence="4" type="ORF">DYB38_011441</name>
</gene>
<comment type="caution">
    <text evidence="4">The sequence shown here is derived from an EMBL/GenBank/DDBJ whole genome shotgun (WGS) entry which is preliminary data.</text>
</comment>
<accession>A0A397C8L1</accession>
<dbReference type="InterPro" id="IPR001995">
    <property type="entry name" value="Peptidase_A2_cat"/>
</dbReference>
<dbReference type="AlphaFoldDB" id="A0A397C8L1"/>
<dbReference type="PROSITE" id="PS50175">
    <property type="entry name" value="ASP_PROT_RETROV"/>
    <property type="match status" value="1"/>
</dbReference>
<sequence>MSCLKCGSEYHKVLKCPKCQPGEAHRLLDQPVAAVAAPEQKTKLIGAAVAANDLVQARPHRTLNCDINSLKAMTLLDSGADQSVLSPTFLSCLEETGNFMSPARQLEDAMELGGFMEISIWTATSSYA</sequence>
<evidence type="ECO:0000313" key="3">
    <source>
        <dbReference type="EMBL" id="RHY36149.1"/>
    </source>
</evidence>
<dbReference type="GO" id="GO:0004190">
    <property type="term" value="F:aspartic-type endopeptidase activity"/>
    <property type="evidence" value="ECO:0007669"/>
    <property type="project" value="InterPro"/>
</dbReference>
<dbReference type="EMBL" id="QUTB01012154">
    <property type="protein sequence ID" value="RHY36149.1"/>
    <property type="molecule type" value="Genomic_DNA"/>
</dbReference>
<dbReference type="Proteomes" id="UP000283543">
    <property type="component" value="Unassembled WGS sequence"/>
</dbReference>
<proteinExistence type="predicted"/>
<protein>
    <recommendedName>
        <fullName evidence="2">Peptidase A2 domain-containing protein</fullName>
    </recommendedName>
</protein>
<dbReference type="InterPro" id="IPR021109">
    <property type="entry name" value="Peptidase_aspartic_dom_sf"/>
</dbReference>
<dbReference type="SUPFAM" id="SSF50630">
    <property type="entry name" value="Acid proteases"/>
    <property type="match status" value="1"/>
</dbReference>
<evidence type="ECO:0000256" key="1">
    <source>
        <dbReference type="ARBA" id="ARBA00022801"/>
    </source>
</evidence>
<dbReference type="EMBL" id="QUTC01009489">
    <property type="protein sequence ID" value="RHY41436.1"/>
    <property type="molecule type" value="Genomic_DNA"/>
</dbReference>
<dbReference type="GO" id="GO:0006508">
    <property type="term" value="P:proteolysis"/>
    <property type="evidence" value="ECO:0007669"/>
    <property type="project" value="InterPro"/>
</dbReference>
<evidence type="ECO:0000259" key="2">
    <source>
        <dbReference type="PROSITE" id="PS50175"/>
    </source>
</evidence>
<organism evidence="4 5">
    <name type="scientific">Aphanomyces astaci</name>
    <name type="common">Crayfish plague agent</name>
    <dbReference type="NCBI Taxonomy" id="112090"/>
    <lineage>
        <taxon>Eukaryota</taxon>
        <taxon>Sar</taxon>
        <taxon>Stramenopiles</taxon>
        <taxon>Oomycota</taxon>
        <taxon>Saprolegniomycetes</taxon>
        <taxon>Saprolegniales</taxon>
        <taxon>Verrucalvaceae</taxon>
        <taxon>Aphanomyces</taxon>
    </lineage>
</organism>
<evidence type="ECO:0000313" key="6">
    <source>
        <dbReference type="Proteomes" id="UP000283543"/>
    </source>
</evidence>
<keyword evidence="1" id="KW-0378">Hydrolase</keyword>
<feature type="domain" description="Peptidase A2" evidence="2">
    <location>
        <begin position="72"/>
        <end position="86"/>
    </location>
</feature>
<evidence type="ECO:0000313" key="5">
    <source>
        <dbReference type="Proteomes" id="UP000265716"/>
    </source>
</evidence>
<evidence type="ECO:0000313" key="4">
    <source>
        <dbReference type="EMBL" id="RHY41436.1"/>
    </source>
</evidence>
<name>A0A397C8L1_APHAT</name>